<accession>A0AAW2WT76</accession>
<dbReference type="AlphaFoldDB" id="A0AAW2WT76"/>
<organism evidence="1">
    <name type="scientific">Sesamum latifolium</name>
    <dbReference type="NCBI Taxonomy" id="2727402"/>
    <lineage>
        <taxon>Eukaryota</taxon>
        <taxon>Viridiplantae</taxon>
        <taxon>Streptophyta</taxon>
        <taxon>Embryophyta</taxon>
        <taxon>Tracheophyta</taxon>
        <taxon>Spermatophyta</taxon>
        <taxon>Magnoliopsida</taxon>
        <taxon>eudicotyledons</taxon>
        <taxon>Gunneridae</taxon>
        <taxon>Pentapetalae</taxon>
        <taxon>asterids</taxon>
        <taxon>lamiids</taxon>
        <taxon>Lamiales</taxon>
        <taxon>Pedaliaceae</taxon>
        <taxon>Sesamum</taxon>
    </lineage>
</organism>
<evidence type="ECO:0000313" key="1">
    <source>
        <dbReference type="EMBL" id="KAL0445234.1"/>
    </source>
</evidence>
<proteinExistence type="predicted"/>
<sequence length="124" mass="13407">MITGGPIGGYSHQARKAEIKKAHNETITEVLVPETAEDTPIIQFGRAEHLGPKSSHNDALVITALLANYEVGRIFIDSGSSTDVLFGDAHDQIQLGDISLEEVNTILYDFAGEVVHPRCLISLP</sequence>
<reference evidence="1" key="1">
    <citation type="submission" date="2020-06" db="EMBL/GenBank/DDBJ databases">
        <authorList>
            <person name="Li T."/>
            <person name="Hu X."/>
            <person name="Zhang T."/>
            <person name="Song X."/>
            <person name="Zhang H."/>
            <person name="Dai N."/>
            <person name="Sheng W."/>
            <person name="Hou X."/>
            <person name="Wei L."/>
        </authorList>
    </citation>
    <scope>NUCLEOTIDE SEQUENCE</scope>
    <source>
        <strain evidence="1">KEN1</strain>
        <tissue evidence="1">Leaf</tissue>
    </source>
</reference>
<dbReference type="EMBL" id="JACGWN010000007">
    <property type="protein sequence ID" value="KAL0445234.1"/>
    <property type="molecule type" value="Genomic_DNA"/>
</dbReference>
<protein>
    <submittedName>
        <fullName evidence="1">Uncharacterized protein</fullName>
    </submittedName>
</protein>
<gene>
    <name evidence="1" type="ORF">Slati_2246100</name>
</gene>
<comment type="caution">
    <text evidence="1">The sequence shown here is derived from an EMBL/GenBank/DDBJ whole genome shotgun (WGS) entry which is preliminary data.</text>
</comment>
<reference evidence="1" key="2">
    <citation type="journal article" date="2024" name="Plant">
        <title>Genomic evolution and insights into agronomic trait innovations of Sesamum species.</title>
        <authorList>
            <person name="Miao H."/>
            <person name="Wang L."/>
            <person name="Qu L."/>
            <person name="Liu H."/>
            <person name="Sun Y."/>
            <person name="Le M."/>
            <person name="Wang Q."/>
            <person name="Wei S."/>
            <person name="Zheng Y."/>
            <person name="Lin W."/>
            <person name="Duan Y."/>
            <person name="Cao H."/>
            <person name="Xiong S."/>
            <person name="Wang X."/>
            <person name="Wei L."/>
            <person name="Li C."/>
            <person name="Ma Q."/>
            <person name="Ju M."/>
            <person name="Zhao R."/>
            <person name="Li G."/>
            <person name="Mu C."/>
            <person name="Tian Q."/>
            <person name="Mei H."/>
            <person name="Zhang T."/>
            <person name="Gao T."/>
            <person name="Zhang H."/>
        </authorList>
    </citation>
    <scope>NUCLEOTIDE SEQUENCE</scope>
    <source>
        <strain evidence="1">KEN1</strain>
    </source>
</reference>
<name>A0AAW2WT76_9LAMI</name>